<feature type="transmembrane region" description="Helical" evidence="8">
    <location>
        <begin position="134"/>
        <end position="157"/>
    </location>
</feature>
<dbReference type="GO" id="GO:0004577">
    <property type="term" value="F:N-acetylglucosaminyldiphosphodolichol N-acetylglucosaminyltransferase activity"/>
    <property type="evidence" value="ECO:0007669"/>
    <property type="project" value="TreeGrafter"/>
</dbReference>
<keyword evidence="7 8" id="KW-0472">Membrane</keyword>
<keyword evidence="9" id="KW-0808">Transferase</keyword>
<sequence>MMHLSFRGFLYLTVTLIIVLQIYFRLLATDKVLVVLGSGGHTAEMTYVLNMPGVLERLQPAHYLIARGDGHSRAAALRLPTSSQANIHCVTRARRVHQPYHTAIFTTLLASLETAWLLICLRPRLVLANGPGTAFPPLCLAYLFRSLFGLSVTTVYIESFTRVRRLSATARLSSWAIDALIVNWEQLATQKNMLHIPLYHL</sequence>
<comment type="caution">
    <text evidence="9">The sequence shown here is derived from an EMBL/GenBank/DDBJ whole genome shotgun (WGS) entry which is preliminary data.</text>
</comment>
<dbReference type="Gene3D" id="3.40.50.2000">
    <property type="entry name" value="Glycogen Phosphorylase B"/>
    <property type="match status" value="1"/>
</dbReference>
<proteinExistence type="inferred from homology"/>
<dbReference type="InterPro" id="IPR013969">
    <property type="entry name" value="Oligosacch_biosynth_Alg14"/>
</dbReference>
<evidence type="ECO:0000256" key="4">
    <source>
        <dbReference type="ARBA" id="ARBA00022692"/>
    </source>
</evidence>
<dbReference type="PANTHER" id="PTHR12154">
    <property type="entry name" value="GLYCOSYL TRANSFERASE-RELATED"/>
    <property type="match status" value="1"/>
</dbReference>
<evidence type="ECO:0000256" key="1">
    <source>
        <dbReference type="ARBA" id="ARBA00004389"/>
    </source>
</evidence>
<evidence type="ECO:0000256" key="7">
    <source>
        <dbReference type="ARBA" id="ARBA00023136"/>
    </source>
</evidence>
<reference evidence="10" key="1">
    <citation type="submission" date="2012-02" db="EMBL/GenBank/DDBJ databases">
        <title>Genome sequencing of Giardia lamblia Genotypes A2 and B isolates (DH and GS) and comparative analysis with the genomes of Genotypes A1 and E (WB and Pig).</title>
        <authorList>
            <person name="Adam R."/>
            <person name="Dahlstrom E."/>
            <person name="Martens C."/>
            <person name="Bruno D."/>
            <person name="Barbian K."/>
            <person name="Porcella S.F."/>
            <person name="Nash T."/>
        </authorList>
    </citation>
    <scope>NUCLEOTIDE SEQUENCE</scope>
    <source>
        <strain evidence="10">DH</strain>
    </source>
</reference>
<evidence type="ECO:0000256" key="8">
    <source>
        <dbReference type="SAM" id="Phobius"/>
    </source>
</evidence>
<dbReference type="GO" id="GO:0006488">
    <property type="term" value="P:dolichol-linked oligosaccharide biosynthetic process"/>
    <property type="evidence" value="ECO:0007669"/>
    <property type="project" value="InterPro"/>
</dbReference>
<feature type="transmembrane region" description="Helical" evidence="8">
    <location>
        <begin position="100"/>
        <end position="119"/>
    </location>
</feature>
<dbReference type="AlphaFoldDB" id="V6TGC7"/>
<feature type="transmembrane region" description="Helical" evidence="8">
    <location>
        <begin position="6"/>
        <end position="24"/>
    </location>
</feature>
<accession>V6TGC7</accession>
<keyword evidence="5" id="KW-0256">Endoplasmic reticulum</keyword>
<reference evidence="9 10" key="2">
    <citation type="journal article" date="2013" name="Genome Biol. Evol.">
        <title>Genome sequencing of Giardia lamblia genotypes A2 and B isolates (DH and GS) and comparative analysis with the genomes of genotypes A1 and E (WB and Pig).</title>
        <authorList>
            <person name="Adam R.D."/>
            <person name="Dahlstrom E.W."/>
            <person name="Martens C.A."/>
            <person name="Bruno D.P."/>
            <person name="Barbian K.D."/>
            <person name="Ricklefs S.M."/>
            <person name="Hernandez M.M."/>
            <person name="Narla N.P."/>
            <person name="Patel R.B."/>
            <person name="Porcella S.F."/>
            <person name="Nash T.E."/>
        </authorList>
    </citation>
    <scope>NUCLEOTIDE SEQUENCE [LARGE SCALE GENOMIC DNA]</scope>
    <source>
        <strain evidence="9 10">DH</strain>
    </source>
</reference>
<evidence type="ECO:0000256" key="5">
    <source>
        <dbReference type="ARBA" id="ARBA00022824"/>
    </source>
</evidence>
<dbReference type="VEuPathDB" id="GiardiaDB:GL50803_0061359"/>
<gene>
    <name evidence="9" type="ORF">DHA2_154559</name>
</gene>
<dbReference type="Pfam" id="PF08660">
    <property type="entry name" value="Alg14"/>
    <property type="match status" value="1"/>
</dbReference>
<comment type="subcellular location">
    <subcellularLocation>
        <location evidence="1">Endoplasmic reticulum membrane</location>
        <topology evidence="1">Single-pass membrane protein</topology>
    </subcellularLocation>
</comment>
<dbReference type="VEuPathDB" id="GiardiaDB:DHA2_154559"/>
<dbReference type="PANTHER" id="PTHR12154:SF4">
    <property type="entry name" value="UDP-N-ACETYLGLUCOSAMINE TRANSFERASE SUBUNIT ALG14 HOMOLOG"/>
    <property type="match status" value="1"/>
</dbReference>
<comment type="similarity">
    <text evidence="2">Belongs to the ALG14 family.</text>
</comment>
<dbReference type="Proteomes" id="UP000018320">
    <property type="component" value="Unassembled WGS sequence"/>
</dbReference>
<dbReference type="EMBL" id="AHGT01000023">
    <property type="protein sequence ID" value="ESU37714.1"/>
    <property type="molecule type" value="Genomic_DNA"/>
</dbReference>
<evidence type="ECO:0000313" key="9">
    <source>
        <dbReference type="EMBL" id="ESU37714.1"/>
    </source>
</evidence>
<name>V6TGC7_GIAIN</name>
<protein>
    <recommendedName>
        <fullName evidence="3">UDP-N-acetylglucosamine transferase subunit ALG14</fullName>
    </recommendedName>
</protein>
<evidence type="ECO:0000313" key="10">
    <source>
        <dbReference type="Proteomes" id="UP000018320"/>
    </source>
</evidence>
<keyword evidence="4 8" id="KW-0812">Transmembrane</keyword>
<evidence type="ECO:0000256" key="6">
    <source>
        <dbReference type="ARBA" id="ARBA00022989"/>
    </source>
</evidence>
<dbReference type="GO" id="GO:0043541">
    <property type="term" value="C:UDP-N-acetylglucosamine transferase complex"/>
    <property type="evidence" value="ECO:0007669"/>
    <property type="project" value="TreeGrafter"/>
</dbReference>
<dbReference type="VEuPathDB" id="GiardiaDB:QR46_2987"/>
<evidence type="ECO:0000256" key="3">
    <source>
        <dbReference type="ARBA" id="ARBA00017467"/>
    </source>
</evidence>
<organism evidence="9 10">
    <name type="scientific">Giardia intestinalis</name>
    <name type="common">Giardia lamblia</name>
    <dbReference type="NCBI Taxonomy" id="5741"/>
    <lineage>
        <taxon>Eukaryota</taxon>
        <taxon>Metamonada</taxon>
        <taxon>Diplomonadida</taxon>
        <taxon>Hexamitidae</taxon>
        <taxon>Giardiinae</taxon>
        <taxon>Giardia</taxon>
    </lineage>
</organism>
<keyword evidence="6 8" id="KW-1133">Transmembrane helix</keyword>
<evidence type="ECO:0000256" key="2">
    <source>
        <dbReference type="ARBA" id="ARBA00009731"/>
    </source>
</evidence>